<evidence type="ECO:0000313" key="3">
    <source>
        <dbReference type="Proteomes" id="UP000295075"/>
    </source>
</evidence>
<name>A0A4R4PJR3_9ACTN</name>
<dbReference type="EMBL" id="SMKA01000195">
    <property type="protein sequence ID" value="TDC22287.1"/>
    <property type="molecule type" value="Genomic_DNA"/>
</dbReference>
<comment type="caution">
    <text evidence="2">The sequence shown here is derived from an EMBL/GenBank/DDBJ whole genome shotgun (WGS) entry which is preliminary data.</text>
</comment>
<dbReference type="OrthoDB" id="3287229at2"/>
<dbReference type="AlphaFoldDB" id="A0A4R4PJR3"/>
<keyword evidence="3" id="KW-1185">Reference proteome</keyword>
<gene>
    <name evidence="2" type="ORF">E1261_31400</name>
</gene>
<evidence type="ECO:0000259" key="1">
    <source>
        <dbReference type="SMART" id="SM00860"/>
    </source>
</evidence>
<dbReference type="Pfam" id="PF09346">
    <property type="entry name" value="SMI1_KNR4"/>
    <property type="match status" value="1"/>
</dbReference>
<feature type="domain" description="Knr4/Smi1-like" evidence="1">
    <location>
        <begin position="28"/>
        <end position="167"/>
    </location>
</feature>
<reference evidence="2 3" key="1">
    <citation type="submission" date="2019-03" db="EMBL/GenBank/DDBJ databases">
        <title>Draft genome sequences of novel Actinobacteria.</title>
        <authorList>
            <person name="Sahin N."/>
            <person name="Ay H."/>
            <person name="Saygin H."/>
        </authorList>
    </citation>
    <scope>NUCLEOTIDE SEQUENCE [LARGE SCALE GENOMIC DNA]</scope>
    <source>
        <strain evidence="2 3">JCM 30547</strain>
    </source>
</reference>
<dbReference type="InterPro" id="IPR018958">
    <property type="entry name" value="Knr4/Smi1-like_dom"/>
</dbReference>
<dbReference type="SUPFAM" id="SSF160631">
    <property type="entry name" value="SMI1/KNR4-like"/>
    <property type="match status" value="1"/>
</dbReference>
<protein>
    <submittedName>
        <fullName evidence="2">SMI1/KNR4 family protein</fullName>
    </submittedName>
</protein>
<sequence length="202" mass="22554">MPVATSWSRIVEWLAANDPATVTRINPPATAVDLRYLQAALNRPLPVDLVEYLEIADGTEHRYIRGALIPPFYNLLPVMEMLSSRKMMRGIQRGIRGSGPWPSDGEPAGQPPTDWLDCFLPIATAYDGGLLYLDLRDGDQFGCVWQWHEWSVESAPFWSGVGEMLDEIASAFVDGRPAPTRYHSPDLPQVTDGYLRWGDIPA</sequence>
<organism evidence="2 3">
    <name type="scientific">Kribbella albertanoniae</name>
    <dbReference type="NCBI Taxonomy" id="1266829"/>
    <lineage>
        <taxon>Bacteria</taxon>
        <taxon>Bacillati</taxon>
        <taxon>Actinomycetota</taxon>
        <taxon>Actinomycetes</taxon>
        <taxon>Propionibacteriales</taxon>
        <taxon>Kribbellaceae</taxon>
        <taxon>Kribbella</taxon>
    </lineage>
</organism>
<dbReference type="SMART" id="SM00860">
    <property type="entry name" value="SMI1_KNR4"/>
    <property type="match status" value="1"/>
</dbReference>
<dbReference type="Proteomes" id="UP000295075">
    <property type="component" value="Unassembled WGS sequence"/>
</dbReference>
<evidence type="ECO:0000313" key="2">
    <source>
        <dbReference type="EMBL" id="TDC22287.1"/>
    </source>
</evidence>
<dbReference type="InterPro" id="IPR037883">
    <property type="entry name" value="Knr4/Smi1-like_sf"/>
</dbReference>
<dbReference type="RefSeq" id="WP_132412959.1">
    <property type="nucleotide sequence ID" value="NZ_SMKA01000195.1"/>
</dbReference>
<proteinExistence type="predicted"/>
<accession>A0A4R4PJR3</accession>